<comment type="caution">
    <text evidence="1">The sequence shown here is derived from an EMBL/GenBank/DDBJ whole genome shotgun (WGS) entry which is preliminary data.</text>
</comment>
<reference evidence="1 2" key="1">
    <citation type="submission" date="2015-04" db="EMBL/GenBank/DDBJ databases">
        <title>The draft genome sequence of Roseovarius sp.R12b.</title>
        <authorList>
            <person name="Li G."/>
            <person name="Lai Q."/>
            <person name="Shao Z."/>
            <person name="Yan P."/>
        </authorList>
    </citation>
    <scope>NUCLEOTIDE SEQUENCE [LARGE SCALE GENOMIC DNA]</scope>
    <source>
        <strain evidence="1 2">R12B</strain>
    </source>
</reference>
<sequence length="82" mass="8346">MLAFVLALVVIVAVGLSLGRGRMGGRLGGPGNKPAKRACKWSETGNSNGRFVEYRCASCGVAAYSATGDAPVICKSNLKGSA</sequence>
<dbReference type="AlphaFoldDB" id="A0A0T5P0I8"/>
<evidence type="ECO:0000313" key="1">
    <source>
        <dbReference type="EMBL" id="KRS14648.1"/>
    </source>
</evidence>
<protein>
    <submittedName>
        <fullName evidence="1">Uncharacterized protein</fullName>
    </submittedName>
</protein>
<gene>
    <name evidence="1" type="ORF">XM53_02800</name>
</gene>
<organism evidence="1 2">
    <name type="scientific">Roseovarius atlanticus</name>
    <dbReference type="NCBI Taxonomy" id="1641875"/>
    <lineage>
        <taxon>Bacteria</taxon>
        <taxon>Pseudomonadati</taxon>
        <taxon>Pseudomonadota</taxon>
        <taxon>Alphaproteobacteria</taxon>
        <taxon>Rhodobacterales</taxon>
        <taxon>Roseobacteraceae</taxon>
        <taxon>Roseovarius</taxon>
    </lineage>
</organism>
<keyword evidence="2" id="KW-1185">Reference proteome</keyword>
<dbReference type="OrthoDB" id="7859107at2"/>
<dbReference type="PATRIC" id="fig|1641875.4.peg.1660"/>
<accession>A0A0T5P0I8</accession>
<dbReference type="STRING" id="1641875.XM53_02800"/>
<dbReference type="EMBL" id="LAXJ01000002">
    <property type="protein sequence ID" value="KRS14648.1"/>
    <property type="molecule type" value="Genomic_DNA"/>
</dbReference>
<evidence type="ECO:0000313" key="2">
    <source>
        <dbReference type="Proteomes" id="UP000051295"/>
    </source>
</evidence>
<dbReference type="RefSeq" id="WP_057790011.1">
    <property type="nucleotide sequence ID" value="NZ_LAXJ01000002.1"/>
</dbReference>
<proteinExistence type="predicted"/>
<dbReference type="Proteomes" id="UP000051295">
    <property type="component" value="Unassembled WGS sequence"/>
</dbReference>
<name>A0A0T5P0I8_9RHOB</name>